<keyword evidence="2" id="KW-0812">Transmembrane</keyword>
<evidence type="ECO:0000313" key="4">
    <source>
        <dbReference type="Proteomes" id="UP001642520"/>
    </source>
</evidence>
<dbReference type="PANTHER" id="PTHR20992:SF12">
    <property type="entry name" value="IP07646P"/>
    <property type="match status" value="1"/>
</dbReference>
<dbReference type="PANTHER" id="PTHR20992">
    <property type="entry name" value="AT15442P-RELATED"/>
    <property type="match status" value="1"/>
</dbReference>
<organism evidence="3 4">
    <name type="scientific">Xylocopa violacea</name>
    <name type="common">Violet carpenter bee</name>
    <name type="synonym">Apis violacea</name>
    <dbReference type="NCBI Taxonomy" id="135666"/>
    <lineage>
        <taxon>Eukaryota</taxon>
        <taxon>Metazoa</taxon>
        <taxon>Ecdysozoa</taxon>
        <taxon>Arthropoda</taxon>
        <taxon>Hexapoda</taxon>
        <taxon>Insecta</taxon>
        <taxon>Pterygota</taxon>
        <taxon>Neoptera</taxon>
        <taxon>Endopterygota</taxon>
        <taxon>Hymenoptera</taxon>
        <taxon>Apocrita</taxon>
        <taxon>Aculeata</taxon>
        <taxon>Apoidea</taxon>
        <taxon>Anthophila</taxon>
        <taxon>Apidae</taxon>
        <taxon>Xylocopa</taxon>
        <taxon>Xylocopa</taxon>
    </lineage>
</organism>
<feature type="region of interest" description="Disordered" evidence="1">
    <location>
        <begin position="69"/>
        <end position="91"/>
    </location>
</feature>
<proteinExistence type="predicted"/>
<sequence>MPGGVVFLVCIPTFSYEHELIFGVPLKQTKKNERLAKEVIGPKVDVRLRGTRSKTHLLKLDDDEDDDDIDIEDGLTGRRHPRNRERGISNQRGRDPVFVSMETVLEELLKKLRVEHVVWCKDKENMYYEVIFPVPAGEPCENCLHCLTEMGIGMKMNSIVSVIPTQCTYSGVTSCSIGVKAIKDDSAQRQKESEDRKNAWKEFVESIRSKLTVKQVVDGVRNGGDFTFDYVLLVLTADCLAALGLVENSATNVVAAMLVSPLMGPVMSLTFGTVIADRNLQFIGLKSLLLGIFLSILFGFIFGLLLGTTEMPWGYNDWPTDEMKGRGNYRSLWMGVLWALPSGTGVAVALLQGSSGPLIGVAISASLLPPVVNCGLFWALGCIWLIYRPIKMPHMKGESYTDYNTSYVYVYTDYLPVEFFCNGIISACLTFINVMCIFITAIIVLKIKEVAAPYTSTPELRRFWERDIRLVRDENISRDNSSRDSSLHGLSIRNKFLLERKLNEAVREAVDDETFRKVQRSSYGQSGPDKFIPKLVHTATGETNKAASSERKENTTSTPSEDLGDDTIDFDALERMITHLMSPSNRSSYLNSWHRTRIASKYKQLLSTDTNAEAGEAGPKIDTTPL</sequence>
<comment type="caution">
    <text evidence="3">The sequence shown here is derived from an EMBL/GenBank/DDBJ whole genome shotgun (WGS) entry which is preliminary data.</text>
</comment>
<protein>
    <submittedName>
        <fullName evidence="3">Uncharacterized protein</fullName>
    </submittedName>
</protein>
<feature type="transmembrane region" description="Helical" evidence="2">
    <location>
        <begin position="424"/>
        <end position="445"/>
    </location>
</feature>
<feature type="region of interest" description="Disordered" evidence="1">
    <location>
        <begin position="541"/>
        <end position="566"/>
    </location>
</feature>
<evidence type="ECO:0000256" key="2">
    <source>
        <dbReference type="SAM" id="Phobius"/>
    </source>
</evidence>
<keyword evidence="4" id="KW-1185">Reference proteome</keyword>
<accession>A0ABP1NQS5</accession>
<dbReference type="Pfam" id="PF04087">
    <property type="entry name" value="DUF389"/>
    <property type="match status" value="1"/>
</dbReference>
<feature type="transmembrane region" description="Helical" evidence="2">
    <location>
        <begin position="358"/>
        <end position="387"/>
    </location>
</feature>
<feature type="transmembrane region" description="Helical" evidence="2">
    <location>
        <begin position="288"/>
        <end position="309"/>
    </location>
</feature>
<feature type="transmembrane region" description="Helical" evidence="2">
    <location>
        <begin position="329"/>
        <end position="351"/>
    </location>
</feature>
<keyword evidence="2" id="KW-1133">Transmembrane helix</keyword>
<gene>
    <name evidence="3" type="ORF">XYLVIOL_LOCUS6061</name>
</gene>
<evidence type="ECO:0000313" key="3">
    <source>
        <dbReference type="EMBL" id="CAL7943390.1"/>
    </source>
</evidence>
<dbReference type="Proteomes" id="UP001642520">
    <property type="component" value="Unassembled WGS sequence"/>
</dbReference>
<keyword evidence="2" id="KW-0472">Membrane</keyword>
<name>A0ABP1NQS5_XYLVO</name>
<evidence type="ECO:0000256" key="1">
    <source>
        <dbReference type="SAM" id="MobiDB-lite"/>
    </source>
</evidence>
<dbReference type="InterPro" id="IPR005240">
    <property type="entry name" value="DUF389"/>
</dbReference>
<reference evidence="3 4" key="1">
    <citation type="submission" date="2024-08" db="EMBL/GenBank/DDBJ databases">
        <authorList>
            <person name="Will J Nash"/>
            <person name="Angela Man"/>
            <person name="Seanna McTaggart"/>
            <person name="Kendall Baker"/>
            <person name="Tom Barker"/>
            <person name="Leah Catchpole"/>
            <person name="Alex Durrant"/>
            <person name="Karim Gharbi"/>
            <person name="Naomi Irish"/>
            <person name="Gemy Kaithakottil"/>
            <person name="Debby Ku"/>
            <person name="Aaliyah Providence"/>
            <person name="Felix Shaw"/>
            <person name="David Swarbreck"/>
            <person name="Chris Watkins"/>
            <person name="Ann M. McCartney"/>
            <person name="Giulio Formenti"/>
            <person name="Alice Mouton"/>
            <person name="Noel Vella"/>
            <person name="Bjorn M von Reumont"/>
            <person name="Adriana Vella"/>
            <person name="Wilfried Haerty"/>
        </authorList>
    </citation>
    <scope>NUCLEOTIDE SEQUENCE [LARGE SCALE GENOMIC DNA]</scope>
</reference>
<dbReference type="EMBL" id="CAXAJV020001293">
    <property type="protein sequence ID" value="CAL7943390.1"/>
    <property type="molecule type" value="Genomic_DNA"/>
</dbReference>
<feature type="transmembrane region" description="Helical" evidence="2">
    <location>
        <begin position="253"/>
        <end position="276"/>
    </location>
</feature>